<dbReference type="EMBL" id="SJSO01000014">
    <property type="protein sequence ID" value="TCD25113.1"/>
    <property type="molecule type" value="Genomic_DNA"/>
</dbReference>
<dbReference type="OrthoDB" id="649093at2"/>
<comment type="caution">
    <text evidence="3">The sequence shown here is derived from an EMBL/GenBank/DDBJ whole genome shotgun (WGS) entry which is preliminary data.</text>
</comment>
<feature type="transmembrane region" description="Helical" evidence="1">
    <location>
        <begin position="6"/>
        <end position="25"/>
    </location>
</feature>
<evidence type="ECO:0000259" key="2">
    <source>
        <dbReference type="Pfam" id="PF05569"/>
    </source>
</evidence>
<dbReference type="InterPro" id="IPR052173">
    <property type="entry name" value="Beta-lactam_resp_regulator"/>
</dbReference>
<evidence type="ECO:0000256" key="1">
    <source>
        <dbReference type="SAM" id="Phobius"/>
    </source>
</evidence>
<sequence length="600" mass="68442">MMSWLYYLLEANLYLILFYGFYRLFLYKETFYRLNRYYLIFSSILAFILPLFQLGFLKAPVIEQITIAPTTETVVSQVMMTENLPLESYQPSIFTIDNTIIAIYSLVTIAFLFKMLFNLSKIISMRKLPFVNLDNGVKLIDLKDSKIAFSFFHLLFLDPQLEEKNTILKHELVHIKQKHSLDVLLFEIIQIINWFNPIIYLVKKDIKLIHEYLADEETTKCDVEKYHYAMFLIQNSTGIQNLTLTNQIFSSSILKKRINMLNQKKSPRWARLKLLLVLPITIGILCISTMAFTKDYGFVELGSSLKLQATKQDTVKKAFESNDGIHVPNPNELYLALRTDPKNKKLTTYTKKLILLNGREIKAGTSGGVKKIKHMIRLNPATAKAKYGEKGSYGAIEIFSSNPEIIGTPPEVKLPLGSSQKIVILPPAPPIGEDTTKRKKLKKINKVAIKTKTVQGYPTVNKNKTIEIKPIPQSNKNLNEVTIKAYEKAKGAKSDSDIKEIKLQDNSPTKEKGTITYAIVVHQDNLDKAKNEKLVVDIPEGATAELTIFNVKYDKALYQSTNYKNDWDAKELSNGNYPYNFAFVKNGKRIGGKTGYVQIK</sequence>
<feature type="transmembrane region" description="Helical" evidence="1">
    <location>
        <begin position="93"/>
        <end position="117"/>
    </location>
</feature>
<keyword evidence="1" id="KW-0472">Membrane</keyword>
<keyword evidence="1" id="KW-1133">Transmembrane helix</keyword>
<dbReference type="CDD" id="cd07341">
    <property type="entry name" value="M56_BlaR1_MecR1_like"/>
    <property type="match status" value="1"/>
</dbReference>
<proteinExistence type="predicted"/>
<gene>
    <name evidence="3" type="ORF">EZ456_16380</name>
</gene>
<dbReference type="InterPro" id="IPR008756">
    <property type="entry name" value="Peptidase_M56"/>
</dbReference>
<keyword evidence="1" id="KW-0812">Transmembrane</keyword>
<organism evidence="3 4">
    <name type="scientific">Pedobacter psychrodurus</name>
    <dbReference type="NCBI Taxonomy" id="2530456"/>
    <lineage>
        <taxon>Bacteria</taxon>
        <taxon>Pseudomonadati</taxon>
        <taxon>Bacteroidota</taxon>
        <taxon>Sphingobacteriia</taxon>
        <taxon>Sphingobacteriales</taxon>
        <taxon>Sphingobacteriaceae</taxon>
        <taxon>Pedobacter</taxon>
    </lineage>
</organism>
<dbReference type="Pfam" id="PF05569">
    <property type="entry name" value="Peptidase_M56"/>
    <property type="match status" value="1"/>
</dbReference>
<name>A0A4R0PTP7_9SPHI</name>
<evidence type="ECO:0000313" key="4">
    <source>
        <dbReference type="Proteomes" id="UP000293925"/>
    </source>
</evidence>
<dbReference type="PANTHER" id="PTHR34978:SF3">
    <property type="entry name" value="SLR0241 PROTEIN"/>
    <property type="match status" value="1"/>
</dbReference>
<keyword evidence="4" id="KW-1185">Reference proteome</keyword>
<accession>A0A4R0PTP7</accession>
<dbReference type="Proteomes" id="UP000293925">
    <property type="component" value="Unassembled WGS sequence"/>
</dbReference>
<reference evidence="3 4" key="1">
    <citation type="submission" date="2019-02" db="EMBL/GenBank/DDBJ databases">
        <title>Pedobacter sp. RP-3-21 sp. nov., isolated from Arctic soil.</title>
        <authorList>
            <person name="Dahal R.H."/>
        </authorList>
    </citation>
    <scope>NUCLEOTIDE SEQUENCE [LARGE SCALE GENOMIC DNA]</scope>
    <source>
        <strain evidence="3 4">RP-3-21</strain>
    </source>
</reference>
<protein>
    <recommendedName>
        <fullName evidence="2">Peptidase M56 domain-containing protein</fullName>
    </recommendedName>
</protein>
<feature type="transmembrane region" description="Helical" evidence="1">
    <location>
        <begin position="274"/>
        <end position="293"/>
    </location>
</feature>
<evidence type="ECO:0000313" key="3">
    <source>
        <dbReference type="EMBL" id="TCD25113.1"/>
    </source>
</evidence>
<feature type="domain" description="Peptidase M56" evidence="2">
    <location>
        <begin position="162"/>
        <end position="261"/>
    </location>
</feature>
<dbReference type="PANTHER" id="PTHR34978">
    <property type="entry name" value="POSSIBLE SENSOR-TRANSDUCER PROTEIN BLAR"/>
    <property type="match status" value="1"/>
</dbReference>
<dbReference type="AlphaFoldDB" id="A0A4R0PTP7"/>
<feature type="transmembrane region" description="Helical" evidence="1">
    <location>
        <begin position="37"/>
        <end position="56"/>
    </location>
</feature>